<reference evidence="4" key="1">
    <citation type="submission" date="2021-01" db="UniProtKB">
        <authorList>
            <consortium name="EnsemblMetazoa"/>
        </authorList>
    </citation>
    <scope>IDENTIFICATION</scope>
</reference>
<proteinExistence type="predicted"/>
<dbReference type="Gene3D" id="1.25.40.20">
    <property type="entry name" value="Ankyrin repeat-containing domain"/>
    <property type="match status" value="5"/>
</dbReference>
<feature type="repeat" description="ANK" evidence="3">
    <location>
        <begin position="446"/>
        <end position="478"/>
    </location>
</feature>
<evidence type="ECO:0000256" key="2">
    <source>
        <dbReference type="ARBA" id="ARBA00023043"/>
    </source>
</evidence>
<dbReference type="PROSITE" id="PS50297">
    <property type="entry name" value="ANK_REP_REGION"/>
    <property type="match status" value="8"/>
</dbReference>
<evidence type="ECO:0000313" key="4">
    <source>
        <dbReference type="EnsemblMetazoa" id="CLYHEMP018450.3"/>
    </source>
</evidence>
<feature type="repeat" description="ANK" evidence="3">
    <location>
        <begin position="479"/>
        <end position="511"/>
    </location>
</feature>
<feature type="repeat" description="ANK" evidence="3">
    <location>
        <begin position="343"/>
        <end position="375"/>
    </location>
</feature>
<dbReference type="InterPro" id="IPR036770">
    <property type="entry name" value="Ankyrin_rpt-contain_sf"/>
</dbReference>
<feature type="repeat" description="ANK" evidence="3">
    <location>
        <begin position="165"/>
        <end position="187"/>
    </location>
</feature>
<feature type="repeat" description="ANK" evidence="3">
    <location>
        <begin position="275"/>
        <end position="307"/>
    </location>
</feature>
<dbReference type="EnsemblMetazoa" id="CLYHEMT018450.3">
    <property type="protein sequence ID" value="CLYHEMP018450.3"/>
    <property type="gene ID" value="CLYHEMG018450"/>
</dbReference>
<dbReference type="Pfam" id="PF00023">
    <property type="entry name" value="Ank"/>
    <property type="match status" value="4"/>
</dbReference>
<feature type="repeat" description="ANK" evidence="3">
    <location>
        <begin position="513"/>
        <end position="545"/>
    </location>
</feature>
<dbReference type="SUPFAM" id="SSF48403">
    <property type="entry name" value="Ankyrin repeat"/>
    <property type="match status" value="2"/>
</dbReference>
<keyword evidence="5" id="KW-1185">Reference proteome</keyword>
<dbReference type="PANTHER" id="PTHR24166:SF48">
    <property type="entry name" value="PROTEIN VAPYRIN"/>
    <property type="match status" value="1"/>
</dbReference>
<accession>A0A7M5X690</accession>
<dbReference type="PROSITE" id="PS50088">
    <property type="entry name" value="ANK_REPEAT"/>
    <property type="match status" value="9"/>
</dbReference>
<dbReference type="PRINTS" id="PR01415">
    <property type="entry name" value="ANKYRIN"/>
</dbReference>
<keyword evidence="2 3" id="KW-0040">ANK repeat</keyword>
<dbReference type="Pfam" id="PF12796">
    <property type="entry name" value="Ank_2"/>
    <property type="match status" value="3"/>
</dbReference>
<name>A0A7M5X690_9CNID</name>
<evidence type="ECO:0000313" key="5">
    <source>
        <dbReference type="Proteomes" id="UP000594262"/>
    </source>
</evidence>
<dbReference type="InterPro" id="IPR002110">
    <property type="entry name" value="Ankyrin_rpt"/>
</dbReference>
<evidence type="ECO:0000256" key="1">
    <source>
        <dbReference type="ARBA" id="ARBA00022737"/>
    </source>
</evidence>
<dbReference type="Proteomes" id="UP000594262">
    <property type="component" value="Unplaced"/>
</dbReference>
<dbReference type="SMART" id="SM00248">
    <property type="entry name" value="ANK"/>
    <property type="match status" value="13"/>
</dbReference>
<keyword evidence="1" id="KW-0677">Repeat</keyword>
<dbReference type="InterPro" id="IPR050889">
    <property type="entry name" value="Dendritic_Spine_Reg/Scaffold"/>
</dbReference>
<feature type="repeat" description="ANK" evidence="3">
    <location>
        <begin position="232"/>
        <end position="253"/>
    </location>
</feature>
<organism evidence="4 5">
    <name type="scientific">Clytia hemisphaerica</name>
    <dbReference type="NCBI Taxonomy" id="252671"/>
    <lineage>
        <taxon>Eukaryota</taxon>
        <taxon>Metazoa</taxon>
        <taxon>Cnidaria</taxon>
        <taxon>Hydrozoa</taxon>
        <taxon>Hydroidolina</taxon>
        <taxon>Leptothecata</taxon>
        <taxon>Obeliida</taxon>
        <taxon>Clytiidae</taxon>
        <taxon>Clytia</taxon>
    </lineage>
</organism>
<feature type="repeat" description="ANK" evidence="3">
    <location>
        <begin position="199"/>
        <end position="231"/>
    </location>
</feature>
<dbReference type="OrthoDB" id="1661883at2759"/>
<protein>
    <submittedName>
        <fullName evidence="4">Uncharacterized protein</fullName>
    </submittedName>
</protein>
<evidence type="ECO:0000256" key="3">
    <source>
        <dbReference type="PROSITE-ProRule" id="PRU00023"/>
    </source>
</evidence>
<sequence length="547" mass="61269">GFDFFTVYFLKFRQCIFLLLTETMLPYLTSLKNKLPFNDRPGDANQEVLRSSITSMMHQASRDGDLEKLKQELEELYVDYPEEDARKQALCHRDHWGLTPLHYAVKYNHLEVVRMLVEKGADANVRGKKGARPIHYFTCFNRGSDASILQYLISCEADINALDDNNFSPLHFACSKGNFKVVQILTQCDGIKIEAEDRLRNTPLHCACSYGDIVVVDTILDCAANLLAENEAGFTPLHVACSQGHEELLNHLLTIVENRFGFAKLASVLEMKNKEGQGLLHLAVLASHYNITKNLLERGCDVESPMEGNDTVLHIAAVSCNTEMIELILRFMSFKVLDKPNDKGRTALHYAARFGKHKIVSLFLKRGANINCRDNNQASPIIMASGKSGNAKTVQMMMRQEADILMTDREDCTALHVATKENNLEAVQMLLTSEQRKEMINMKNKDSNTCLHVACAHGYEDIANLLMEKGADVKSRNYNNETPLHLAAYYGQNDVVDNIIDIDNSTINDNDSNGNSPLHMAAESGNFDVIKYLLKSGASINDKTPLV</sequence>
<dbReference type="PANTHER" id="PTHR24166">
    <property type="entry name" value="ROLLING PEBBLES, ISOFORM B"/>
    <property type="match status" value="1"/>
</dbReference>
<dbReference type="AlphaFoldDB" id="A0A7M5X690"/>
<feature type="repeat" description="ANK" evidence="3">
    <location>
        <begin position="96"/>
        <end position="128"/>
    </location>
</feature>